<name>A0ABV2AVM8_9EUKA</name>
<dbReference type="EMBL" id="JBDODL010006197">
    <property type="protein sequence ID" value="MES1923437.1"/>
    <property type="molecule type" value="Genomic_DNA"/>
</dbReference>
<reference evidence="1 2" key="1">
    <citation type="journal article" date="2024" name="BMC Biol.">
        <title>Comparative genomics of Ascetosporea gives new insight into the evolutionary basis for animal parasitism in Rhizaria.</title>
        <authorList>
            <person name="Hiltunen Thoren M."/>
            <person name="Onut-Brannstrom I."/>
            <person name="Alfjorden A."/>
            <person name="Peckova H."/>
            <person name="Swords F."/>
            <person name="Hooper C."/>
            <person name="Holzer A.S."/>
            <person name="Bass D."/>
            <person name="Burki F."/>
        </authorList>
    </citation>
    <scope>NUCLEOTIDE SEQUENCE [LARGE SCALE GENOMIC DNA]</scope>
    <source>
        <strain evidence="1">20-A016</strain>
    </source>
</reference>
<keyword evidence="2" id="KW-1185">Reference proteome</keyword>
<dbReference type="Proteomes" id="UP001439008">
    <property type="component" value="Unassembled WGS sequence"/>
</dbReference>
<proteinExistence type="predicted"/>
<organism evidence="1 2">
    <name type="scientific">Bonamia ostreae</name>
    <dbReference type="NCBI Taxonomy" id="126728"/>
    <lineage>
        <taxon>Eukaryota</taxon>
        <taxon>Sar</taxon>
        <taxon>Rhizaria</taxon>
        <taxon>Endomyxa</taxon>
        <taxon>Ascetosporea</taxon>
        <taxon>Haplosporida</taxon>
        <taxon>Bonamia</taxon>
    </lineage>
</organism>
<gene>
    <name evidence="1" type="ORF">MHBO_005009</name>
</gene>
<protein>
    <submittedName>
        <fullName evidence="1">Uncharacterized protein</fullName>
    </submittedName>
</protein>
<sequence>MPNYYEDGEYEAFLGSLRGITKQLGIPSSGVELLNNLKEVKTRERVIRHYRRQREDELTYTKHYR</sequence>
<evidence type="ECO:0000313" key="1">
    <source>
        <dbReference type="EMBL" id="MES1923437.1"/>
    </source>
</evidence>
<comment type="caution">
    <text evidence="1">The sequence shown here is derived from an EMBL/GenBank/DDBJ whole genome shotgun (WGS) entry which is preliminary data.</text>
</comment>
<accession>A0ABV2AVM8</accession>
<evidence type="ECO:0000313" key="2">
    <source>
        <dbReference type="Proteomes" id="UP001439008"/>
    </source>
</evidence>